<keyword evidence="4" id="KW-1185">Reference proteome</keyword>
<feature type="domain" description="Metalloprotease StcE beta-sandwich" evidence="2">
    <location>
        <begin position="599"/>
        <end position="668"/>
    </location>
</feature>
<organism evidence="3 4">
    <name type="scientific">Pseudomonas ogarae (strain DSM 112162 / CECT 30235 / F113)</name>
    <dbReference type="NCBI Taxonomy" id="1114970"/>
    <lineage>
        <taxon>Bacteria</taxon>
        <taxon>Pseudomonadati</taxon>
        <taxon>Pseudomonadota</taxon>
        <taxon>Gammaproteobacteria</taxon>
        <taxon>Pseudomonadales</taxon>
        <taxon>Pseudomonadaceae</taxon>
        <taxon>Pseudomonas</taxon>
    </lineage>
</organism>
<feature type="domain" description="Metalloprotease StcE beta-sandwich" evidence="2">
    <location>
        <begin position="503"/>
        <end position="574"/>
    </location>
</feature>
<protein>
    <recommendedName>
        <fullName evidence="2">Metalloprotease StcE beta-sandwich domain-containing protein</fullName>
    </recommendedName>
</protein>
<dbReference type="SUPFAM" id="SSF51695">
    <property type="entry name" value="PLC-like phosphodiesterases"/>
    <property type="match status" value="1"/>
</dbReference>
<accession>A0ABN5G4K8</accession>
<evidence type="ECO:0000259" key="2">
    <source>
        <dbReference type="Pfam" id="PF20944"/>
    </source>
</evidence>
<dbReference type="Proteomes" id="UP000235315">
    <property type="component" value="Chromosome"/>
</dbReference>
<gene>
    <name evidence="3" type="ORF">C1C98_08405</name>
</gene>
<dbReference type="PANTHER" id="PTHR13593:SF103">
    <property type="entry name" value="RE10370P"/>
    <property type="match status" value="1"/>
</dbReference>
<dbReference type="PANTHER" id="PTHR13593">
    <property type="match status" value="1"/>
</dbReference>
<dbReference type="InterPro" id="IPR017946">
    <property type="entry name" value="PLC-like_Pdiesterase_TIM-brl"/>
</dbReference>
<feature type="domain" description="Metalloprotease StcE beta-sandwich" evidence="2">
    <location>
        <begin position="411"/>
        <end position="481"/>
    </location>
</feature>
<proteinExistence type="predicted"/>
<dbReference type="Pfam" id="PF20944">
    <property type="entry name" value="StcE_b-sandwich"/>
    <property type="match status" value="3"/>
</dbReference>
<dbReference type="EMBL" id="CP025738">
    <property type="protein sequence ID" value="AUO45476.1"/>
    <property type="molecule type" value="Genomic_DNA"/>
</dbReference>
<feature type="region of interest" description="Disordered" evidence="1">
    <location>
        <begin position="65"/>
        <end position="96"/>
    </location>
</feature>
<evidence type="ECO:0000256" key="1">
    <source>
        <dbReference type="SAM" id="MobiDB-lite"/>
    </source>
</evidence>
<evidence type="ECO:0000313" key="3">
    <source>
        <dbReference type="EMBL" id="AUO45476.1"/>
    </source>
</evidence>
<dbReference type="InterPro" id="IPR048990">
    <property type="entry name" value="StcE_b-sandwich"/>
</dbReference>
<reference evidence="3 4" key="1">
    <citation type="submission" date="2018-01" db="EMBL/GenBank/DDBJ databases">
        <title>Tropical forage species Digitaria eriantha prevents oxidative stress under low temperature conditions by the incorporation of polyhydroxybutyrate-producing endophytic bacteria.</title>
        <authorList>
            <person name="Stritzler M."/>
            <person name="Ayub N."/>
        </authorList>
    </citation>
    <scope>NUCLEOTIDE SEQUENCE [LARGE SCALE GENOMIC DNA]</scope>
    <source>
        <strain evidence="3 4">FR1</strain>
    </source>
</reference>
<evidence type="ECO:0000313" key="4">
    <source>
        <dbReference type="Proteomes" id="UP000235315"/>
    </source>
</evidence>
<dbReference type="PROSITE" id="PS50007">
    <property type="entry name" value="PIPLC_X_DOMAIN"/>
    <property type="match status" value="1"/>
</dbReference>
<dbReference type="Gene3D" id="2.60.120.1230">
    <property type="match status" value="3"/>
</dbReference>
<name>A0ABN5G4K8_PSEO1</name>
<dbReference type="Gene3D" id="3.20.20.190">
    <property type="entry name" value="Phosphatidylinositol (PI) phosphodiesterase"/>
    <property type="match status" value="1"/>
</dbReference>
<sequence>MVERGDEGLNELFSDCWDHGKQPLQRTEQRPVMTENISLAEQMGVHPADLDEHGALKPYVAPELAPYPPAEYPDTEQFTHSEPAPGDEPLSTPRVGWCPSGGVSGGICSPFNNVRPNWMGYYNGATANLRVDELVLPGTHNSGSDKQAPYSNSYDTCQDVSPHTQLQTGIRALDLRVKFYWGYPAGDWRRFTIYHSLDSGRNVRGDILQAAMNLYNAYPQEVIILDFHEFRDFTDAAHRELATVIKTTFGDKLIEPKWKSLVLRQLWALQKNVVIAYDDNRRDPQFWPGVNQRWIGKNRPSSDELKEFIDEVASETKPTYELRAIQAHKYTKVGQPDDMSSDVMNWFSADNANSPIQKFYIINTDWSLRHRHIDNCIHANSFRNNRRSSRYLNPTDLTAGNYIPHGYEAIALETYNGNWVPLMLLPSSARNTSTVLILCKAQSNATLQSSRWDFPVADMTLAQGDVLLFEYDSSLAKWILQFVSTYFPNTSGDTVPTPRADEKLVRYRTEDYNWTERISLPTSAPAYRYVEIASYITATEGWHSQIHRRSGDRVYRCQRGDQFLFMFNLGSWQAIKTPIHVYGALKAGAQMADTGTEKTEVHFSDGDWIEQITLPVTAWQNDEVTLTSNAGYTSTVMGTNLESGTPVQFNRGETLQFRYIASTGKWRRIL</sequence>
<dbReference type="InterPro" id="IPR051057">
    <property type="entry name" value="PI-PLC_domain"/>
</dbReference>